<comment type="similarity">
    <text evidence="8">Belongs to the major facilitator superfamily. Phosphate:H(+) symporter (TC 2.A.1.9) family.</text>
</comment>
<feature type="domain" description="Major facilitator superfamily (MFS) profile" evidence="10">
    <location>
        <begin position="37"/>
        <end position="435"/>
    </location>
</feature>
<dbReference type="PROSITE" id="PS00216">
    <property type="entry name" value="SUGAR_TRANSPORT_1"/>
    <property type="match status" value="1"/>
</dbReference>
<comment type="caution">
    <text evidence="11">The sequence shown here is derived from an EMBL/GenBank/DDBJ whole genome shotgun (WGS) entry which is preliminary data.</text>
</comment>
<dbReference type="GO" id="GO:0015112">
    <property type="term" value="F:nitrate transmembrane transporter activity"/>
    <property type="evidence" value="ECO:0007669"/>
    <property type="project" value="InterPro"/>
</dbReference>
<evidence type="ECO:0000256" key="8">
    <source>
        <dbReference type="ARBA" id="ARBA00044504"/>
    </source>
</evidence>
<evidence type="ECO:0000256" key="5">
    <source>
        <dbReference type="ARBA" id="ARBA00022989"/>
    </source>
</evidence>
<dbReference type="Gene3D" id="1.20.1250.20">
    <property type="entry name" value="MFS general substrate transporter like domains"/>
    <property type="match status" value="2"/>
</dbReference>
<evidence type="ECO:0000259" key="10">
    <source>
        <dbReference type="PROSITE" id="PS50850"/>
    </source>
</evidence>
<dbReference type="InterPro" id="IPR020846">
    <property type="entry name" value="MFS_dom"/>
</dbReference>
<keyword evidence="5 9" id="KW-1133">Transmembrane helix</keyword>
<dbReference type="InterPro" id="IPR005829">
    <property type="entry name" value="Sugar_transporter_CS"/>
</dbReference>
<dbReference type="FunFam" id="1.20.1250.20:FF:000053">
    <property type="entry name" value="Nitrate transporter 2.1"/>
    <property type="match status" value="1"/>
</dbReference>
<proteinExistence type="inferred from homology"/>
<evidence type="ECO:0000256" key="9">
    <source>
        <dbReference type="SAM" id="Phobius"/>
    </source>
</evidence>
<dbReference type="Proteomes" id="UP000826271">
    <property type="component" value="Unassembled WGS sequence"/>
</dbReference>
<comment type="similarity">
    <text evidence="2">Belongs to the major facilitator superfamily. Nitrate/nitrite porter (TC 2.A.1.8) family.</text>
</comment>
<evidence type="ECO:0000313" key="11">
    <source>
        <dbReference type="EMBL" id="KAG8366891.1"/>
    </source>
</evidence>
<evidence type="ECO:0000256" key="6">
    <source>
        <dbReference type="ARBA" id="ARBA00023063"/>
    </source>
</evidence>
<reference evidence="11" key="1">
    <citation type="submission" date="2019-10" db="EMBL/GenBank/DDBJ databases">
        <authorList>
            <person name="Zhang R."/>
            <person name="Pan Y."/>
            <person name="Wang J."/>
            <person name="Ma R."/>
            <person name="Yu S."/>
        </authorList>
    </citation>
    <scope>NUCLEOTIDE SEQUENCE</scope>
    <source>
        <strain evidence="11">LA-IB0</strain>
        <tissue evidence="11">Leaf</tissue>
    </source>
</reference>
<sequence length="458" mass="49201">MDESKTSDQLNFTPPLNSDHKSTTFRPFTASPPHMRAFHLAWISLFSCFFSTFAIPPLLPTIRRDLNLTAADVGRAGAASFAGSIFSRLAMGPACDLVGPRAASAAVSLLTAPAVLSVAFISSPRAFILVRFLIGFSLANFVACQFWMSSMFSNDVVAVANGVAAGWANVGSGVTQLVMPLIYSFLVNTVNLSSSISWRFAFVFPAIFQAITALMVLAFGQDLPDGKYKRCQNSKENALGILFNGIKNYRAWILGLVYAFCFGVELTTDNIIAQYFYERFSLDMETAGAIAASFGFANVVSRPAGGVVSDAMGRRFGMRGRLWSLWVVMAAAGVLCILLGRMTTLWSSVLVMCCFSFFVQAASGLTFGVVPFVSKRSLGVVSGMTGSGGTIGAVITQLLLFSGSNNMSTQTSISLMGLMMVVSSLSITLLYFPYSGGMFCGPSTQLDPPHEEDYQLIE</sequence>
<feature type="transmembrane region" description="Helical" evidence="9">
    <location>
        <begin position="102"/>
        <end position="121"/>
    </location>
</feature>
<dbReference type="GO" id="GO:0042128">
    <property type="term" value="P:nitrate assimilation"/>
    <property type="evidence" value="ECO:0007669"/>
    <property type="project" value="UniProtKB-KW"/>
</dbReference>
<dbReference type="PANTHER" id="PTHR23515">
    <property type="entry name" value="HIGH-AFFINITY NITRATE TRANSPORTER 2.3"/>
    <property type="match status" value="1"/>
</dbReference>
<dbReference type="CDD" id="cd17341">
    <property type="entry name" value="MFS_NRT2_like"/>
    <property type="match status" value="1"/>
</dbReference>
<keyword evidence="3" id="KW-0813">Transport</keyword>
<dbReference type="FunFam" id="1.20.1250.20:FF:000411">
    <property type="entry name" value="Probable high-affinity nitrate transporter 2.4"/>
    <property type="match status" value="1"/>
</dbReference>
<feature type="transmembrane region" description="Helical" evidence="9">
    <location>
        <begin position="40"/>
        <end position="59"/>
    </location>
</feature>
<accession>A0AAV6W8U8</accession>
<dbReference type="InterPro" id="IPR036259">
    <property type="entry name" value="MFS_trans_sf"/>
</dbReference>
<evidence type="ECO:0000256" key="4">
    <source>
        <dbReference type="ARBA" id="ARBA00022692"/>
    </source>
</evidence>
<keyword evidence="4 9" id="KW-0812">Transmembrane</keyword>
<evidence type="ECO:0000256" key="2">
    <source>
        <dbReference type="ARBA" id="ARBA00008432"/>
    </source>
</evidence>
<comment type="subcellular location">
    <subcellularLocation>
        <location evidence="1">Membrane</location>
        <topology evidence="1">Multi-pass membrane protein</topology>
    </subcellularLocation>
</comment>
<dbReference type="AlphaFoldDB" id="A0AAV6W8U8"/>
<dbReference type="GO" id="GO:0016020">
    <property type="term" value="C:membrane"/>
    <property type="evidence" value="ECO:0007669"/>
    <property type="project" value="UniProtKB-SubCell"/>
</dbReference>
<dbReference type="Pfam" id="PF07690">
    <property type="entry name" value="MFS_1"/>
    <property type="match status" value="1"/>
</dbReference>
<feature type="transmembrane region" description="Helical" evidence="9">
    <location>
        <begin position="322"/>
        <end position="340"/>
    </location>
</feature>
<evidence type="ECO:0000256" key="1">
    <source>
        <dbReference type="ARBA" id="ARBA00004141"/>
    </source>
</evidence>
<feature type="transmembrane region" description="Helical" evidence="9">
    <location>
        <begin position="413"/>
        <end position="432"/>
    </location>
</feature>
<feature type="transmembrane region" description="Helical" evidence="9">
    <location>
        <begin position="346"/>
        <end position="373"/>
    </location>
</feature>
<dbReference type="InterPro" id="IPR011701">
    <property type="entry name" value="MFS"/>
</dbReference>
<keyword evidence="12" id="KW-1185">Reference proteome</keyword>
<name>A0AAV6W8U8_9LAMI</name>
<evidence type="ECO:0000256" key="3">
    <source>
        <dbReference type="ARBA" id="ARBA00022448"/>
    </source>
</evidence>
<feature type="transmembrane region" description="Helical" evidence="9">
    <location>
        <begin position="380"/>
        <end position="401"/>
    </location>
</feature>
<keyword evidence="6" id="KW-0534">Nitrate assimilation</keyword>
<dbReference type="InterPro" id="IPR044772">
    <property type="entry name" value="NO3_transporter"/>
</dbReference>
<organism evidence="11 12">
    <name type="scientific">Buddleja alternifolia</name>
    <dbReference type="NCBI Taxonomy" id="168488"/>
    <lineage>
        <taxon>Eukaryota</taxon>
        <taxon>Viridiplantae</taxon>
        <taxon>Streptophyta</taxon>
        <taxon>Embryophyta</taxon>
        <taxon>Tracheophyta</taxon>
        <taxon>Spermatophyta</taxon>
        <taxon>Magnoliopsida</taxon>
        <taxon>eudicotyledons</taxon>
        <taxon>Gunneridae</taxon>
        <taxon>Pentapetalae</taxon>
        <taxon>asterids</taxon>
        <taxon>lamiids</taxon>
        <taxon>Lamiales</taxon>
        <taxon>Scrophulariaceae</taxon>
        <taxon>Buddlejeae</taxon>
        <taxon>Buddleja</taxon>
    </lineage>
</organism>
<keyword evidence="7 9" id="KW-0472">Membrane</keyword>
<dbReference type="SUPFAM" id="SSF103473">
    <property type="entry name" value="MFS general substrate transporter"/>
    <property type="match status" value="1"/>
</dbReference>
<evidence type="ECO:0000256" key="7">
    <source>
        <dbReference type="ARBA" id="ARBA00023136"/>
    </source>
</evidence>
<feature type="transmembrane region" description="Helical" evidence="9">
    <location>
        <begin position="128"/>
        <end position="148"/>
    </location>
</feature>
<protein>
    <recommendedName>
        <fullName evidence="10">Major facilitator superfamily (MFS) profile domain-containing protein</fullName>
    </recommendedName>
</protein>
<feature type="transmembrane region" description="Helical" evidence="9">
    <location>
        <begin position="196"/>
        <end position="220"/>
    </location>
</feature>
<dbReference type="EMBL" id="WHWC01000016">
    <property type="protein sequence ID" value="KAG8366891.1"/>
    <property type="molecule type" value="Genomic_DNA"/>
</dbReference>
<dbReference type="PROSITE" id="PS50850">
    <property type="entry name" value="MFS"/>
    <property type="match status" value="1"/>
</dbReference>
<gene>
    <name evidence="11" type="ORF">BUALT_Bualt16G0015100</name>
</gene>
<evidence type="ECO:0000313" key="12">
    <source>
        <dbReference type="Proteomes" id="UP000826271"/>
    </source>
</evidence>